<accession>A0A168SDL6</accession>
<feature type="signal peptide" evidence="2">
    <location>
        <begin position="1"/>
        <end position="21"/>
    </location>
</feature>
<evidence type="ECO:0000256" key="1">
    <source>
        <dbReference type="SAM" id="Phobius"/>
    </source>
</evidence>
<feature type="chain" id="PRO_5007900232" evidence="2">
    <location>
        <begin position="22"/>
        <end position="331"/>
    </location>
</feature>
<dbReference type="EMBL" id="LT554889">
    <property type="protein sequence ID" value="SAM08282.1"/>
    <property type="molecule type" value="Genomic_DNA"/>
</dbReference>
<dbReference type="OMA" id="ENCYTCA"/>
<keyword evidence="1" id="KW-1133">Transmembrane helix</keyword>
<sequence length="331" mass="36512">MKHLSLGFAFGLLSSSIGVFASSPVYFNTPTDMGVSSQRSAVSLNTFSTWMAHVMGTSDSHSVFYWKDTHRQEALEGVQALWTNPALKSLASADPFDDVTSAKKAMIIIAGVDNPEALLPDQAPSFYVEDNDAQDFTNVALDTMTDYASKLNVETQKIVNVMASMDTKIDQMVDSFKTHYASLVDTSAFDASNKADQTFMAEIEKVRGMDQDRDFDVVALTGLERLAQEHGTQAKVYKEAQRVVSQWISNNFQTQQQQQTTTLVMTPYTSTLNKRAIPVGKIDAVSDFQLLFWTGVFLILITFGILTFVYQLGNVDNGSAVLTSTVLPKQD</sequence>
<evidence type="ECO:0000313" key="3">
    <source>
        <dbReference type="EMBL" id="SAM08282.1"/>
    </source>
</evidence>
<keyword evidence="4" id="KW-1185">Reference proteome</keyword>
<organism evidence="3">
    <name type="scientific">Absidia glauca</name>
    <name type="common">Pin mould</name>
    <dbReference type="NCBI Taxonomy" id="4829"/>
    <lineage>
        <taxon>Eukaryota</taxon>
        <taxon>Fungi</taxon>
        <taxon>Fungi incertae sedis</taxon>
        <taxon>Mucoromycota</taxon>
        <taxon>Mucoromycotina</taxon>
        <taxon>Mucoromycetes</taxon>
        <taxon>Mucorales</taxon>
        <taxon>Cunninghamellaceae</taxon>
        <taxon>Absidia</taxon>
    </lineage>
</organism>
<proteinExistence type="predicted"/>
<dbReference type="InParanoid" id="A0A168SDL6"/>
<gene>
    <name evidence="3" type="primary">ABSGL_13944.1 scaffold 14340</name>
</gene>
<feature type="transmembrane region" description="Helical" evidence="1">
    <location>
        <begin position="290"/>
        <end position="310"/>
    </location>
</feature>
<keyword evidence="2" id="KW-0732">Signal</keyword>
<keyword evidence="1" id="KW-0812">Transmembrane</keyword>
<name>A0A168SDL6_ABSGL</name>
<dbReference type="STRING" id="4829.A0A168SDL6"/>
<reference evidence="3" key="1">
    <citation type="submission" date="2016-04" db="EMBL/GenBank/DDBJ databases">
        <authorList>
            <person name="Evans L.H."/>
            <person name="Alamgir A."/>
            <person name="Owens N."/>
            <person name="Weber N.D."/>
            <person name="Virtaneva K."/>
            <person name="Barbian K."/>
            <person name="Babar A."/>
            <person name="Rosenke K."/>
        </authorList>
    </citation>
    <scope>NUCLEOTIDE SEQUENCE [LARGE SCALE GENOMIC DNA]</scope>
    <source>
        <strain evidence="3">CBS 101.48</strain>
    </source>
</reference>
<evidence type="ECO:0000256" key="2">
    <source>
        <dbReference type="SAM" id="SignalP"/>
    </source>
</evidence>
<keyword evidence="1" id="KW-0472">Membrane</keyword>
<dbReference type="Proteomes" id="UP000078561">
    <property type="component" value="Unassembled WGS sequence"/>
</dbReference>
<dbReference type="AlphaFoldDB" id="A0A168SDL6"/>
<evidence type="ECO:0000313" key="4">
    <source>
        <dbReference type="Proteomes" id="UP000078561"/>
    </source>
</evidence>
<dbReference type="OrthoDB" id="5583277at2759"/>
<protein>
    <submittedName>
        <fullName evidence="3">Uncharacterized protein</fullName>
    </submittedName>
</protein>